<dbReference type="EMBL" id="CAJOBA010037028">
    <property type="protein sequence ID" value="CAF4034399.1"/>
    <property type="molecule type" value="Genomic_DNA"/>
</dbReference>
<dbReference type="PANTHER" id="PTHR45856">
    <property type="entry name" value="ALPHA/BETA-HYDROLASES SUPERFAMILY PROTEIN"/>
    <property type="match status" value="1"/>
</dbReference>
<dbReference type="Proteomes" id="UP000682733">
    <property type="component" value="Unassembled WGS sequence"/>
</dbReference>
<proteinExistence type="predicted"/>
<dbReference type="EMBL" id="CAJNOK010015481">
    <property type="protein sequence ID" value="CAF1226261.1"/>
    <property type="molecule type" value="Genomic_DNA"/>
</dbReference>
<accession>A0A8S2EHC1</accession>
<reference evidence="2" key="1">
    <citation type="submission" date="2021-02" db="EMBL/GenBank/DDBJ databases">
        <authorList>
            <person name="Nowell W R."/>
        </authorList>
    </citation>
    <scope>NUCLEOTIDE SEQUENCE</scope>
</reference>
<sequence length="333" mass="37621">MRGKKSARTDEEISFPDIALLDRSKSFHSSIEGKVWLRLLINLCWWLHDMYEVEGNDPNAKLDYIEDKLANCKSLFPARFVLMFSDSKFVPNEQHPFLICRQDEHKTILLVFRATVSSKSIQDVFTDIRFYTNSQVYEGDRHSGFSKRAESGPLLAVVNWLQQGWKIIVSGHSLGGAVSQLFTCAVIKSLIEIGLTLDDVVLRCITFGTPQCADHNLWSSYSASYDIFDTYIYENDAIFRLVTFGGNVAQNIINSFVRKIGNAVGEKIIQYMALNHQSSNILHCGGDQIGNVINDILIPKYAVFGRHHFIVKTQLAALNIVSIGESNNEKIFD</sequence>
<evidence type="ECO:0000259" key="1">
    <source>
        <dbReference type="Pfam" id="PF01764"/>
    </source>
</evidence>
<dbReference type="AlphaFoldDB" id="A0A8S2EHC1"/>
<comment type="caution">
    <text evidence="2">The sequence shown here is derived from an EMBL/GenBank/DDBJ whole genome shotgun (WGS) entry which is preliminary data.</text>
</comment>
<dbReference type="Gene3D" id="3.40.50.1820">
    <property type="entry name" value="alpha/beta hydrolase"/>
    <property type="match status" value="1"/>
</dbReference>
<feature type="domain" description="Fungal lipase-type" evidence="1">
    <location>
        <begin position="110"/>
        <end position="241"/>
    </location>
</feature>
<dbReference type="CDD" id="cd00519">
    <property type="entry name" value="Lipase_3"/>
    <property type="match status" value="1"/>
</dbReference>
<dbReference type="InterPro" id="IPR002921">
    <property type="entry name" value="Fungal_lipase-type"/>
</dbReference>
<dbReference type="PANTHER" id="PTHR45856:SF21">
    <property type="entry name" value="FUNGAL LIPASE-LIKE DOMAIN-CONTAINING PROTEIN"/>
    <property type="match status" value="1"/>
</dbReference>
<dbReference type="Proteomes" id="UP000677228">
    <property type="component" value="Unassembled WGS sequence"/>
</dbReference>
<dbReference type="InterPro" id="IPR029058">
    <property type="entry name" value="AB_hydrolase_fold"/>
</dbReference>
<name>A0A8S2EHC1_9BILA</name>
<evidence type="ECO:0000313" key="3">
    <source>
        <dbReference type="EMBL" id="CAF4034399.1"/>
    </source>
</evidence>
<organism evidence="2 4">
    <name type="scientific">Didymodactylos carnosus</name>
    <dbReference type="NCBI Taxonomy" id="1234261"/>
    <lineage>
        <taxon>Eukaryota</taxon>
        <taxon>Metazoa</taxon>
        <taxon>Spiralia</taxon>
        <taxon>Gnathifera</taxon>
        <taxon>Rotifera</taxon>
        <taxon>Eurotatoria</taxon>
        <taxon>Bdelloidea</taxon>
        <taxon>Philodinida</taxon>
        <taxon>Philodinidae</taxon>
        <taxon>Didymodactylos</taxon>
    </lineage>
</organism>
<protein>
    <recommendedName>
        <fullName evidence="1">Fungal lipase-type domain-containing protein</fullName>
    </recommendedName>
</protein>
<dbReference type="SUPFAM" id="SSF53474">
    <property type="entry name" value="alpha/beta-Hydrolases"/>
    <property type="match status" value="1"/>
</dbReference>
<gene>
    <name evidence="2" type="ORF">OVA965_LOCUS25161</name>
    <name evidence="3" type="ORF">TMI583_LOCUS25890</name>
</gene>
<evidence type="ECO:0000313" key="4">
    <source>
        <dbReference type="Proteomes" id="UP000677228"/>
    </source>
</evidence>
<dbReference type="GO" id="GO:0006629">
    <property type="term" value="P:lipid metabolic process"/>
    <property type="evidence" value="ECO:0007669"/>
    <property type="project" value="InterPro"/>
</dbReference>
<dbReference type="InterPro" id="IPR051218">
    <property type="entry name" value="Sec_MonoDiacylglyc_Lipase"/>
</dbReference>
<dbReference type="Pfam" id="PF01764">
    <property type="entry name" value="Lipase_3"/>
    <property type="match status" value="1"/>
</dbReference>
<evidence type="ECO:0000313" key="2">
    <source>
        <dbReference type="EMBL" id="CAF1226261.1"/>
    </source>
</evidence>